<evidence type="ECO:0000256" key="5">
    <source>
        <dbReference type="ARBA" id="ARBA00022622"/>
    </source>
</evidence>
<dbReference type="AlphaFoldDB" id="A0A7M4E7K6"/>
<keyword evidence="6 15" id="KW-0732">Signal</keyword>
<evidence type="ECO:0000256" key="8">
    <source>
        <dbReference type="ARBA" id="ARBA00023157"/>
    </source>
</evidence>
<dbReference type="InterPro" id="IPR036179">
    <property type="entry name" value="Ig-like_dom_sf"/>
</dbReference>
<feature type="signal peptide" evidence="15">
    <location>
        <begin position="1"/>
        <end position="19"/>
    </location>
</feature>
<dbReference type="GO" id="GO:0051894">
    <property type="term" value="P:positive regulation of focal adhesion assembly"/>
    <property type="evidence" value="ECO:0007669"/>
    <property type="project" value="TreeGrafter"/>
</dbReference>
<protein>
    <recommendedName>
        <fullName evidence="3">Thy-1 membrane glycoprotein</fullName>
    </recommendedName>
    <alternativeName>
        <fullName evidence="13">Thy-1 antigen</fullName>
    </alternativeName>
</protein>
<dbReference type="GO" id="GO:0030334">
    <property type="term" value="P:regulation of cell migration"/>
    <property type="evidence" value="ECO:0007669"/>
    <property type="project" value="InterPro"/>
</dbReference>
<comment type="subcellular location">
    <subcellularLocation>
        <location evidence="2">Cell membrane</location>
        <topology evidence="2">Lipid-anchor</topology>
        <topology evidence="2">GPI-anchor</topology>
    </subcellularLocation>
</comment>
<sequence length="308" mass="33300">MNPTLSIAVLLAVLQAAQCQTIRDLSACLLGQSLRVDCHFENKTSNPLTYEFSITRDTRKRVINSNMNIPESTYRSRSNVALHRNLIHLFLSSFTTSDEGVYICELKATNDYTDHQIKNITVIKGQRGGGWVSAPSCAAAPAAPGGTRESRFHPWVARMWSEFAGSQPESRGRTEGPLQACVAADPETHPVGACALALAAPWLYLLRRGRTSACRAALLGLASLSLLHLGRDLPPRSPVAPLYFPPGVRKGWSCVTRSPAPASHSQTRNEAGGLLAQSQGPEVLGETTAPLCQEWQTLEDGTCPGARD</sequence>
<dbReference type="GO" id="GO:0030425">
    <property type="term" value="C:dendrite"/>
    <property type="evidence" value="ECO:0007669"/>
    <property type="project" value="TreeGrafter"/>
</dbReference>
<evidence type="ECO:0000256" key="1">
    <source>
        <dbReference type="ARBA" id="ARBA00003467"/>
    </source>
</evidence>
<dbReference type="InterPro" id="IPR013783">
    <property type="entry name" value="Ig-like_fold"/>
</dbReference>
<feature type="region of interest" description="Disordered" evidence="14">
    <location>
        <begin position="257"/>
        <end position="280"/>
    </location>
</feature>
<dbReference type="GO" id="GO:0007155">
    <property type="term" value="P:cell adhesion"/>
    <property type="evidence" value="ECO:0007669"/>
    <property type="project" value="InterPro"/>
</dbReference>
<evidence type="ECO:0000256" key="15">
    <source>
        <dbReference type="SAM" id="SignalP"/>
    </source>
</evidence>
<keyword evidence="18" id="KW-1185">Reference proteome</keyword>
<accession>A0A7M4E7K6</accession>
<comment type="function">
    <text evidence="1">May play a role in cell-cell or cell-ligand interactions during synaptogenesis and other events in the brain.</text>
</comment>
<dbReference type="Gene3D" id="2.60.40.10">
    <property type="entry name" value="Immunoglobulins"/>
    <property type="match status" value="1"/>
</dbReference>
<evidence type="ECO:0000313" key="17">
    <source>
        <dbReference type="Ensembl" id="ENSCPRP00005005513.1"/>
    </source>
</evidence>
<keyword evidence="5" id="KW-0336">GPI-anchor</keyword>
<evidence type="ECO:0000259" key="16">
    <source>
        <dbReference type="Pfam" id="PF07686"/>
    </source>
</evidence>
<organism evidence="17 18">
    <name type="scientific">Crocodylus porosus</name>
    <name type="common">Saltwater crocodile</name>
    <name type="synonym">Estuarine crocodile</name>
    <dbReference type="NCBI Taxonomy" id="8502"/>
    <lineage>
        <taxon>Eukaryota</taxon>
        <taxon>Metazoa</taxon>
        <taxon>Chordata</taxon>
        <taxon>Craniata</taxon>
        <taxon>Vertebrata</taxon>
        <taxon>Euteleostomi</taxon>
        <taxon>Archelosauria</taxon>
        <taxon>Archosauria</taxon>
        <taxon>Crocodylia</taxon>
        <taxon>Longirostres</taxon>
        <taxon>Crocodylidae</taxon>
        <taxon>Crocodylus</taxon>
    </lineage>
</organism>
<evidence type="ECO:0000256" key="12">
    <source>
        <dbReference type="ARBA" id="ARBA00023319"/>
    </source>
</evidence>
<dbReference type="Pfam" id="PF07686">
    <property type="entry name" value="V-set"/>
    <property type="match status" value="1"/>
</dbReference>
<keyword evidence="4" id="KW-1003">Cell membrane</keyword>
<dbReference type="Proteomes" id="UP000594220">
    <property type="component" value="Unplaced"/>
</dbReference>
<evidence type="ECO:0000256" key="7">
    <source>
        <dbReference type="ARBA" id="ARBA00023136"/>
    </source>
</evidence>
<name>A0A7M4E7K6_CROPO</name>
<dbReference type="Ensembl" id="ENSCPRT00005006473.1">
    <property type="protein sequence ID" value="ENSCPRP00005005513.1"/>
    <property type="gene ID" value="ENSCPRG00005003962.1"/>
</dbReference>
<evidence type="ECO:0000256" key="6">
    <source>
        <dbReference type="ARBA" id="ARBA00022729"/>
    </source>
</evidence>
<feature type="domain" description="Immunoglobulin V-set" evidence="16">
    <location>
        <begin position="30"/>
        <end position="114"/>
    </location>
</feature>
<dbReference type="GeneTree" id="ENSGT00390000012352"/>
<dbReference type="GO" id="GO:0045121">
    <property type="term" value="C:membrane raft"/>
    <property type="evidence" value="ECO:0007669"/>
    <property type="project" value="TreeGrafter"/>
</dbReference>
<keyword evidence="11" id="KW-0449">Lipoprotein</keyword>
<dbReference type="GO" id="GO:0007229">
    <property type="term" value="P:integrin-mediated signaling pathway"/>
    <property type="evidence" value="ECO:0007669"/>
    <property type="project" value="TreeGrafter"/>
</dbReference>
<keyword evidence="8" id="KW-1015">Disulfide bond</keyword>
<evidence type="ECO:0000256" key="14">
    <source>
        <dbReference type="SAM" id="MobiDB-lite"/>
    </source>
</evidence>
<evidence type="ECO:0000256" key="2">
    <source>
        <dbReference type="ARBA" id="ARBA00004609"/>
    </source>
</evidence>
<dbReference type="GO" id="GO:0005096">
    <property type="term" value="F:GTPase activator activity"/>
    <property type="evidence" value="ECO:0007669"/>
    <property type="project" value="TreeGrafter"/>
</dbReference>
<keyword evidence="9" id="KW-0325">Glycoprotein</keyword>
<keyword evidence="10" id="KW-0873">Pyrrolidone carboxylic acid</keyword>
<evidence type="ECO:0000256" key="10">
    <source>
        <dbReference type="ARBA" id="ARBA00023283"/>
    </source>
</evidence>
<dbReference type="GO" id="GO:0009897">
    <property type="term" value="C:external side of plasma membrane"/>
    <property type="evidence" value="ECO:0007669"/>
    <property type="project" value="TreeGrafter"/>
</dbReference>
<evidence type="ECO:0000313" key="18">
    <source>
        <dbReference type="Proteomes" id="UP000594220"/>
    </source>
</evidence>
<keyword evidence="12" id="KW-0393">Immunoglobulin domain</keyword>
<evidence type="ECO:0000256" key="11">
    <source>
        <dbReference type="ARBA" id="ARBA00023288"/>
    </source>
</evidence>
<proteinExistence type="predicted"/>
<keyword evidence="7" id="KW-0472">Membrane</keyword>
<dbReference type="PANTHER" id="PTHR19226">
    <property type="entry name" value="THY-1 MEMBRANE GLYCOPROTEIN"/>
    <property type="match status" value="1"/>
</dbReference>
<evidence type="ECO:0000256" key="4">
    <source>
        <dbReference type="ARBA" id="ARBA00022475"/>
    </source>
</evidence>
<dbReference type="InterPro" id="IPR033292">
    <property type="entry name" value="THY1"/>
</dbReference>
<feature type="chain" id="PRO_5029743557" description="Thy-1 membrane glycoprotein" evidence="15">
    <location>
        <begin position="20"/>
        <end position="308"/>
    </location>
</feature>
<reference evidence="17" key="2">
    <citation type="submission" date="2025-09" db="UniProtKB">
        <authorList>
            <consortium name="Ensembl"/>
        </authorList>
    </citation>
    <scope>IDENTIFICATION</scope>
</reference>
<dbReference type="PANTHER" id="PTHR19226:SF2">
    <property type="entry name" value="THY-1 MEMBRANE GLYCOPROTEIN"/>
    <property type="match status" value="1"/>
</dbReference>
<dbReference type="GO" id="GO:0005925">
    <property type="term" value="C:focal adhesion"/>
    <property type="evidence" value="ECO:0007669"/>
    <property type="project" value="TreeGrafter"/>
</dbReference>
<dbReference type="SUPFAM" id="SSF48726">
    <property type="entry name" value="Immunoglobulin"/>
    <property type="match status" value="1"/>
</dbReference>
<evidence type="ECO:0000256" key="3">
    <source>
        <dbReference type="ARBA" id="ARBA00019731"/>
    </source>
</evidence>
<dbReference type="InterPro" id="IPR013106">
    <property type="entry name" value="Ig_V-set"/>
</dbReference>
<dbReference type="GO" id="GO:0043209">
    <property type="term" value="C:myelin sheath"/>
    <property type="evidence" value="ECO:0007669"/>
    <property type="project" value="TreeGrafter"/>
</dbReference>
<evidence type="ECO:0000256" key="9">
    <source>
        <dbReference type="ARBA" id="ARBA00023180"/>
    </source>
</evidence>
<reference evidence="17" key="1">
    <citation type="submission" date="2025-08" db="UniProtKB">
        <authorList>
            <consortium name="Ensembl"/>
        </authorList>
    </citation>
    <scope>IDENTIFICATION</scope>
</reference>
<dbReference type="GO" id="GO:0005178">
    <property type="term" value="F:integrin binding"/>
    <property type="evidence" value="ECO:0007669"/>
    <property type="project" value="InterPro"/>
</dbReference>
<evidence type="ECO:0000256" key="13">
    <source>
        <dbReference type="ARBA" id="ARBA00032696"/>
    </source>
</evidence>